<evidence type="ECO:0000256" key="13">
    <source>
        <dbReference type="ARBA" id="ARBA00035852"/>
    </source>
</evidence>
<evidence type="ECO:0000256" key="8">
    <source>
        <dbReference type="ARBA" id="ARBA00022832"/>
    </source>
</evidence>
<dbReference type="InterPro" id="IPR006683">
    <property type="entry name" value="Thioestr_dom"/>
</dbReference>
<dbReference type="CDD" id="cd03443">
    <property type="entry name" value="PaaI_thioesterase"/>
    <property type="match status" value="1"/>
</dbReference>
<comment type="catalytic activity">
    <reaction evidence="23">
        <text>tetradecanoyl-CoA + H2O = tetradecanoate + CoA + H(+)</text>
        <dbReference type="Rhea" id="RHEA:40119"/>
        <dbReference type="ChEBI" id="CHEBI:15377"/>
        <dbReference type="ChEBI" id="CHEBI:15378"/>
        <dbReference type="ChEBI" id="CHEBI:30807"/>
        <dbReference type="ChEBI" id="CHEBI:57287"/>
        <dbReference type="ChEBI" id="CHEBI:57385"/>
    </reaction>
    <physiologicalReaction direction="left-to-right" evidence="23">
        <dbReference type="Rhea" id="RHEA:40120"/>
    </physiologicalReaction>
</comment>
<protein>
    <recommendedName>
        <fullName evidence="17">Acyl-coenzyme A thioesterase THEM4</fullName>
        <ecNumber evidence="16">3.1.2.2</ecNumber>
    </recommendedName>
    <alternativeName>
        <fullName evidence="18">Thioesterase superfamily member 4</fullName>
    </alternativeName>
</protein>
<evidence type="ECO:0000256" key="17">
    <source>
        <dbReference type="ARBA" id="ARBA00040123"/>
    </source>
</evidence>
<feature type="domain" description="Thioesterase" evidence="24">
    <location>
        <begin position="128"/>
        <end position="197"/>
    </location>
</feature>
<evidence type="ECO:0000256" key="6">
    <source>
        <dbReference type="ARBA" id="ARBA00022703"/>
    </source>
</evidence>
<evidence type="ECO:0000256" key="22">
    <source>
        <dbReference type="ARBA" id="ARBA00048074"/>
    </source>
</evidence>
<evidence type="ECO:0000256" key="9">
    <source>
        <dbReference type="ARBA" id="ARBA00022946"/>
    </source>
</evidence>
<accession>A0A1H4L322</accession>
<comment type="catalytic activity">
    <reaction evidence="21">
        <text>decanoyl-CoA + H2O = decanoate + CoA + H(+)</text>
        <dbReference type="Rhea" id="RHEA:40059"/>
        <dbReference type="ChEBI" id="CHEBI:15377"/>
        <dbReference type="ChEBI" id="CHEBI:15378"/>
        <dbReference type="ChEBI" id="CHEBI:27689"/>
        <dbReference type="ChEBI" id="CHEBI:57287"/>
        <dbReference type="ChEBI" id="CHEBI:61430"/>
    </reaction>
    <physiologicalReaction direction="left-to-right" evidence="21">
        <dbReference type="Rhea" id="RHEA:40060"/>
    </physiologicalReaction>
</comment>
<dbReference type="PANTHER" id="PTHR12418:SF19">
    <property type="entry name" value="ACYL-COENZYME A THIOESTERASE THEM4"/>
    <property type="match status" value="1"/>
</dbReference>
<proteinExistence type="inferred from homology"/>
<comment type="catalytic activity">
    <reaction evidence="14">
        <text>(9Z)-octadecenoyl-CoA + H2O = (9Z)-octadecenoate + CoA + H(+)</text>
        <dbReference type="Rhea" id="RHEA:40139"/>
        <dbReference type="ChEBI" id="CHEBI:15377"/>
        <dbReference type="ChEBI" id="CHEBI:15378"/>
        <dbReference type="ChEBI" id="CHEBI:30823"/>
        <dbReference type="ChEBI" id="CHEBI:57287"/>
        <dbReference type="ChEBI" id="CHEBI:57387"/>
    </reaction>
    <physiologicalReaction direction="left-to-right" evidence="14">
        <dbReference type="Rhea" id="RHEA:40140"/>
    </physiologicalReaction>
</comment>
<dbReference type="RefSeq" id="WP_072946454.1">
    <property type="nucleotide sequence ID" value="NZ_FNSV01000005.1"/>
</dbReference>
<evidence type="ECO:0000256" key="21">
    <source>
        <dbReference type="ARBA" id="ARBA00047969"/>
    </source>
</evidence>
<keyword evidence="9" id="KW-0809">Transit peptide</keyword>
<dbReference type="OrthoDB" id="3474675at2"/>
<keyword evidence="4" id="KW-1003">Cell membrane</keyword>
<gene>
    <name evidence="25" type="ORF">SAMN04490239_1032</name>
</gene>
<dbReference type="GO" id="GO:0016020">
    <property type="term" value="C:membrane"/>
    <property type="evidence" value="ECO:0007669"/>
    <property type="project" value="UniProtKB-SubCell"/>
</dbReference>
<keyword evidence="11" id="KW-0472">Membrane</keyword>
<comment type="similarity">
    <text evidence="15">Belongs to the THEM4/THEM5 thioesterase family.</text>
</comment>
<keyword evidence="5" id="KW-0963">Cytoplasm</keyword>
<evidence type="ECO:0000256" key="5">
    <source>
        <dbReference type="ARBA" id="ARBA00022490"/>
    </source>
</evidence>
<dbReference type="GO" id="GO:0006631">
    <property type="term" value="P:fatty acid metabolic process"/>
    <property type="evidence" value="ECO:0007669"/>
    <property type="project" value="UniProtKB-KW"/>
</dbReference>
<evidence type="ECO:0000256" key="12">
    <source>
        <dbReference type="ARBA" id="ARBA00023273"/>
    </source>
</evidence>
<organism evidence="25 26">
    <name type="scientific">Rhodococcus koreensis</name>
    <dbReference type="NCBI Taxonomy" id="99653"/>
    <lineage>
        <taxon>Bacteria</taxon>
        <taxon>Bacillati</taxon>
        <taxon>Actinomycetota</taxon>
        <taxon>Actinomycetes</taxon>
        <taxon>Mycobacteriales</taxon>
        <taxon>Nocardiaceae</taxon>
        <taxon>Rhodococcus</taxon>
    </lineage>
</organism>
<evidence type="ECO:0000259" key="24">
    <source>
        <dbReference type="Pfam" id="PF03061"/>
    </source>
</evidence>
<comment type="catalytic activity">
    <reaction evidence="20">
        <text>hexadecanoyl-CoA + H2O = hexadecanoate + CoA + H(+)</text>
        <dbReference type="Rhea" id="RHEA:16645"/>
        <dbReference type="ChEBI" id="CHEBI:7896"/>
        <dbReference type="ChEBI" id="CHEBI:15377"/>
        <dbReference type="ChEBI" id="CHEBI:15378"/>
        <dbReference type="ChEBI" id="CHEBI:57287"/>
        <dbReference type="ChEBI" id="CHEBI:57379"/>
        <dbReference type="EC" id="3.1.2.2"/>
    </reaction>
    <physiologicalReaction direction="left-to-right" evidence="20">
        <dbReference type="Rhea" id="RHEA:16646"/>
    </physiologicalReaction>
</comment>
<evidence type="ECO:0000256" key="10">
    <source>
        <dbReference type="ARBA" id="ARBA00023098"/>
    </source>
</evidence>
<comment type="subcellular location">
    <subcellularLocation>
        <location evidence="3">Cell projection</location>
        <location evidence="3">Ruffle membrane</location>
    </subcellularLocation>
    <subcellularLocation>
        <location evidence="2">Cytoplasm</location>
    </subcellularLocation>
    <subcellularLocation>
        <location evidence="1">Membrane</location>
        <topology evidence="1">Peripheral membrane protein</topology>
    </subcellularLocation>
</comment>
<dbReference type="GO" id="GO:0016787">
    <property type="term" value="F:hydrolase activity"/>
    <property type="evidence" value="ECO:0007669"/>
    <property type="project" value="UniProtKB-KW"/>
</dbReference>
<evidence type="ECO:0000256" key="19">
    <source>
        <dbReference type="ARBA" id="ARBA00047588"/>
    </source>
</evidence>
<evidence type="ECO:0000256" key="16">
    <source>
        <dbReference type="ARBA" id="ARBA00038848"/>
    </source>
</evidence>
<evidence type="ECO:0000256" key="4">
    <source>
        <dbReference type="ARBA" id="ARBA00022475"/>
    </source>
</evidence>
<keyword evidence="12" id="KW-0966">Cell projection</keyword>
<evidence type="ECO:0000256" key="2">
    <source>
        <dbReference type="ARBA" id="ARBA00004496"/>
    </source>
</evidence>
<evidence type="ECO:0000256" key="11">
    <source>
        <dbReference type="ARBA" id="ARBA00023136"/>
    </source>
</evidence>
<dbReference type="InterPro" id="IPR052365">
    <property type="entry name" value="THEM4/THEM5_acyl-CoA_thioest"/>
</dbReference>
<name>A0A1H4L322_9NOCA</name>
<keyword evidence="6" id="KW-0053">Apoptosis</keyword>
<evidence type="ECO:0000256" key="3">
    <source>
        <dbReference type="ARBA" id="ARBA00004632"/>
    </source>
</evidence>
<dbReference type="Gene3D" id="3.10.129.10">
    <property type="entry name" value="Hotdog Thioesterase"/>
    <property type="match status" value="1"/>
</dbReference>
<comment type="catalytic activity">
    <reaction evidence="19">
        <text>octanoyl-CoA + H2O = octanoate + CoA + H(+)</text>
        <dbReference type="Rhea" id="RHEA:30143"/>
        <dbReference type="ChEBI" id="CHEBI:15377"/>
        <dbReference type="ChEBI" id="CHEBI:15378"/>
        <dbReference type="ChEBI" id="CHEBI:25646"/>
        <dbReference type="ChEBI" id="CHEBI:57287"/>
        <dbReference type="ChEBI" id="CHEBI:57386"/>
    </reaction>
    <physiologicalReaction direction="left-to-right" evidence="19">
        <dbReference type="Rhea" id="RHEA:30144"/>
    </physiologicalReaction>
</comment>
<keyword evidence="7" id="KW-0378">Hydrolase</keyword>
<comment type="catalytic activity">
    <reaction evidence="13">
        <text>(5Z,8Z,11Z,14Z)-eicosatetraenoyl-CoA + H2O = (5Z,8Z,11Z,14Z)-eicosatetraenoate + CoA + H(+)</text>
        <dbReference type="Rhea" id="RHEA:40151"/>
        <dbReference type="ChEBI" id="CHEBI:15377"/>
        <dbReference type="ChEBI" id="CHEBI:15378"/>
        <dbReference type="ChEBI" id="CHEBI:32395"/>
        <dbReference type="ChEBI" id="CHEBI:57287"/>
        <dbReference type="ChEBI" id="CHEBI:57368"/>
    </reaction>
    <physiologicalReaction direction="left-to-right" evidence="13">
        <dbReference type="Rhea" id="RHEA:40152"/>
    </physiologicalReaction>
</comment>
<dbReference type="Pfam" id="PF03061">
    <property type="entry name" value="4HBT"/>
    <property type="match status" value="1"/>
</dbReference>
<evidence type="ECO:0000256" key="1">
    <source>
        <dbReference type="ARBA" id="ARBA00004170"/>
    </source>
</evidence>
<evidence type="ECO:0000256" key="18">
    <source>
        <dbReference type="ARBA" id="ARBA00043210"/>
    </source>
</evidence>
<dbReference type="GO" id="GO:0005737">
    <property type="term" value="C:cytoplasm"/>
    <property type="evidence" value="ECO:0007669"/>
    <property type="project" value="UniProtKB-SubCell"/>
</dbReference>
<dbReference type="SUPFAM" id="SSF54637">
    <property type="entry name" value="Thioesterase/thiol ester dehydrase-isomerase"/>
    <property type="match status" value="1"/>
</dbReference>
<dbReference type="EMBL" id="FNSV01000005">
    <property type="protein sequence ID" value="SEB64562.1"/>
    <property type="molecule type" value="Genomic_DNA"/>
</dbReference>
<evidence type="ECO:0000256" key="14">
    <source>
        <dbReference type="ARBA" id="ARBA00037002"/>
    </source>
</evidence>
<comment type="catalytic activity">
    <reaction evidence="22">
        <text>dodecanoyl-CoA + H2O = dodecanoate + CoA + H(+)</text>
        <dbReference type="Rhea" id="RHEA:30135"/>
        <dbReference type="ChEBI" id="CHEBI:15377"/>
        <dbReference type="ChEBI" id="CHEBI:15378"/>
        <dbReference type="ChEBI" id="CHEBI:18262"/>
        <dbReference type="ChEBI" id="CHEBI:57287"/>
        <dbReference type="ChEBI" id="CHEBI:57375"/>
    </reaction>
    <physiologicalReaction direction="left-to-right" evidence="22">
        <dbReference type="Rhea" id="RHEA:30136"/>
    </physiologicalReaction>
</comment>
<dbReference type="Proteomes" id="UP000183561">
    <property type="component" value="Unassembled WGS sequence"/>
</dbReference>
<evidence type="ECO:0000313" key="26">
    <source>
        <dbReference type="Proteomes" id="UP000183561"/>
    </source>
</evidence>
<evidence type="ECO:0000256" key="7">
    <source>
        <dbReference type="ARBA" id="ARBA00022801"/>
    </source>
</evidence>
<dbReference type="PANTHER" id="PTHR12418">
    <property type="entry name" value="ACYL-COENZYME A THIOESTERASE THEM4"/>
    <property type="match status" value="1"/>
</dbReference>
<keyword evidence="8" id="KW-0276">Fatty acid metabolism</keyword>
<dbReference type="InterPro" id="IPR029069">
    <property type="entry name" value="HotDog_dom_sf"/>
</dbReference>
<evidence type="ECO:0000256" key="23">
    <source>
        <dbReference type="ARBA" id="ARBA00048180"/>
    </source>
</evidence>
<dbReference type="EC" id="3.1.2.2" evidence="16"/>
<reference evidence="26" key="1">
    <citation type="submission" date="2016-10" db="EMBL/GenBank/DDBJ databases">
        <authorList>
            <person name="Varghese N."/>
            <person name="Submissions S."/>
        </authorList>
    </citation>
    <scope>NUCLEOTIDE SEQUENCE [LARGE SCALE GENOMIC DNA]</scope>
    <source>
        <strain evidence="26">DSM 44498</strain>
    </source>
</reference>
<evidence type="ECO:0000256" key="20">
    <source>
        <dbReference type="ARBA" id="ARBA00047734"/>
    </source>
</evidence>
<evidence type="ECO:0000313" key="25">
    <source>
        <dbReference type="EMBL" id="SEB64562.1"/>
    </source>
</evidence>
<keyword evidence="26" id="KW-1185">Reference proteome</keyword>
<evidence type="ECO:0000256" key="15">
    <source>
        <dbReference type="ARBA" id="ARBA00038456"/>
    </source>
</evidence>
<dbReference type="AlphaFoldDB" id="A0A1H4L322"/>
<sequence length="214" mass="23245">MTGEFGGALPAAVEEGVGGFRTTIENTTERGGVNYGEFIEEVRTFMDRARAACPTTELNDDILSRLRAINDLLKGVTIDEWYAPSGTRTDLPARGNIMLPPYTFLDQGADGVVATLRFRRFHLGGNSAVHGGYVGLAVDEVMGLAAGLARGITRTAYLTINYRSVTPLDTDLELKAWVDRTEGRKTFLRATLSDGDRVCADAEALFILLNPGQR</sequence>
<keyword evidence="10" id="KW-0443">Lipid metabolism</keyword>